<dbReference type="GO" id="GO:0003676">
    <property type="term" value="F:nucleic acid binding"/>
    <property type="evidence" value="ECO:0007669"/>
    <property type="project" value="InterPro"/>
</dbReference>
<keyword evidence="3 6" id="KW-0489">Methyltransferase</keyword>
<dbReference type="CDD" id="cd02440">
    <property type="entry name" value="AdoMet_MTases"/>
    <property type="match status" value="1"/>
</dbReference>
<dbReference type="EC" id="2.1.1.172" evidence="6"/>
<reference evidence="9 10" key="1">
    <citation type="submission" date="2016-10" db="EMBL/GenBank/DDBJ databases">
        <authorList>
            <person name="de Groot N.N."/>
        </authorList>
    </citation>
    <scope>NUCLEOTIDE SEQUENCE [LARGE SCALE GENOMIC DNA]</scope>
    <source>
        <strain evidence="9 10">DSM 1041</strain>
    </source>
</reference>
<dbReference type="InterPro" id="IPR013675">
    <property type="entry name" value="Mtase_sm_N"/>
</dbReference>
<keyword evidence="4 6" id="KW-0808">Transferase</keyword>
<dbReference type="EMBL" id="FNYO01000001">
    <property type="protein sequence ID" value="SEI38623.1"/>
    <property type="molecule type" value="Genomic_DNA"/>
</dbReference>
<dbReference type="HAMAP" id="MF_01862">
    <property type="entry name" value="16SrRNA_methyltr_C"/>
    <property type="match status" value="1"/>
</dbReference>
<evidence type="ECO:0000313" key="10">
    <source>
        <dbReference type="Proteomes" id="UP000199005"/>
    </source>
</evidence>
<evidence type="ECO:0000256" key="6">
    <source>
        <dbReference type="HAMAP-Rule" id="MF_01862"/>
    </source>
</evidence>
<dbReference type="InterPro" id="IPR029063">
    <property type="entry name" value="SAM-dependent_MTases_sf"/>
</dbReference>
<accession>A0A1H6Q482</accession>
<comment type="subcellular location">
    <subcellularLocation>
        <location evidence="6">Cytoplasm</location>
    </subcellularLocation>
</comment>
<dbReference type="GO" id="GO:0052914">
    <property type="term" value="F:16S rRNA (guanine(1207)-N(2))-methyltransferase activity"/>
    <property type="evidence" value="ECO:0007669"/>
    <property type="project" value="UniProtKB-EC"/>
</dbReference>
<gene>
    <name evidence="6" type="primary">rsmC</name>
    <name evidence="9" type="ORF">SAMN04244579_00169</name>
</gene>
<dbReference type="InterPro" id="IPR002052">
    <property type="entry name" value="DNA_methylase_N6_adenine_CS"/>
</dbReference>
<dbReference type="Pfam" id="PF08468">
    <property type="entry name" value="MTS_N"/>
    <property type="match status" value="1"/>
</dbReference>
<evidence type="ECO:0000256" key="1">
    <source>
        <dbReference type="ARBA" id="ARBA00022490"/>
    </source>
</evidence>
<sequence>MDPRSEVLLRQAERFGGALLLAGLPADDLLGQLPAAHGWSWQAGEHAALAARFAGRCQFGVLPGKRPFAASVLFLPKSAELARYLLDVLAARLAGGELYLVGEKRGGIEGAARRLQAFGRPCKLDSARHCQLWQVTVEQAPPAPVLEERAQRYRLELADGPLEVVTLPGVFSHGRLDRGSALLLEHLDGLPPGDLLDFGCGAGVLGAALKRRYPQSRVNLLDVDAFALASSRLTLAANGLEAELIGGDGIQAAPGGLAAIVSNPPFHQGVHTDYQASETLLREAARHLRPGGELRLVANSFLKYPPLIERHLGPCQVLAEAHGFRVYRAVRTG</sequence>
<proteinExistence type="inferred from homology"/>
<feature type="domain" description="Methyltransferase small N-terminal" evidence="8">
    <location>
        <begin position="5"/>
        <end position="153"/>
    </location>
</feature>
<dbReference type="SUPFAM" id="SSF53335">
    <property type="entry name" value="S-adenosyl-L-methionine-dependent methyltransferases"/>
    <property type="match status" value="1"/>
</dbReference>
<dbReference type="RefSeq" id="WP_090896267.1">
    <property type="nucleotide sequence ID" value="NZ_FNYO01000001.1"/>
</dbReference>
<dbReference type="PANTHER" id="PTHR47816:SF4">
    <property type="entry name" value="RIBOSOMAL RNA SMALL SUBUNIT METHYLTRANSFERASE C"/>
    <property type="match status" value="1"/>
</dbReference>
<dbReference type="InterPro" id="IPR007848">
    <property type="entry name" value="Small_mtfrase_dom"/>
</dbReference>
<keyword evidence="2 6" id="KW-0698">rRNA processing</keyword>
<dbReference type="PROSITE" id="PS00092">
    <property type="entry name" value="N6_MTASE"/>
    <property type="match status" value="1"/>
</dbReference>
<evidence type="ECO:0000313" key="9">
    <source>
        <dbReference type="EMBL" id="SEI38623.1"/>
    </source>
</evidence>
<evidence type="ECO:0000256" key="5">
    <source>
        <dbReference type="ARBA" id="ARBA00022691"/>
    </source>
</evidence>
<dbReference type="Gene3D" id="3.40.50.150">
    <property type="entry name" value="Vaccinia Virus protein VP39"/>
    <property type="match status" value="2"/>
</dbReference>
<dbReference type="InterPro" id="IPR046977">
    <property type="entry name" value="RsmC/RlmG"/>
</dbReference>
<dbReference type="GO" id="GO:0005737">
    <property type="term" value="C:cytoplasm"/>
    <property type="evidence" value="ECO:0007669"/>
    <property type="project" value="UniProtKB-SubCell"/>
</dbReference>
<evidence type="ECO:0000259" key="7">
    <source>
        <dbReference type="Pfam" id="PF05175"/>
    </source>
</evidence>
<evidence type="ECO:0000256" key="3">
    <source>
        <dbReference type="ARBA" id="ARBA00022603"/>
    </source>
</evidence>
<organism evidence="9 10">
    <name type="scientific">Azotobacter beijerinckii</name>
    <dbReference type="NCBI Taxonomy" id="170623"/>
    <lineage>
        <taxon>Bacteria</taxon>
        <taxon>Pseudomonadati</taxon>
        <taxon>Pseudomonadota</taxon>
        <taxon>Gammaproteobacteria</taxon>
        <taxon>Pseudomonadales</taxon>
        <taxon>Pseudomonadaceae</taxon>
        <taxon>Azotobacter</taxon>
    </lineage>
</organism>
<keyword evidence="5 6" id="KW-0949">S-adenosyl-L-methionine</keyword>
<comment type="catalytic activity">
    <reaction evidence="6">
        <text>guanosine(1207) in 16S rRNA + S-adenosyl-L-methionine = N(2)-methylguanosine(1207) in 16S rRNA + S-adenosyl-L-homocysteine + H(+)</text>
        <dbReference type="Rhea" id="RHEA:42736"/>
        <dbReference type="Rhea" id="RHEA-COMP:10213"/>
        <dbReference type="Rhea" id="RHEA-COMP:10214"/>
        <dbReference type="ChEBI" id="CHEBI:15378"/>
        <dbReference type="ChEBI" id="CHEBI:57856"/>
        <dbReference type="ChEBI" id="CHEBI:59789"/>
        <dbReference type="ChEBI" id="CHEBI:74269"/>
        <dbReference type="ChEBI" id="CHEBI:74481"/>
        <dbReference type="EC" id="2.1.1.172"/>
    </reaction>
</comment>
<dbReference type="InterPro" id="IPR023543">
    <property type="entry name" value="rRNA_ssu_MeTfrase_C"/>
</dbReference>
<feature type="domain" description="Methyltransferase small" evidence="7">
    <location>
        <begin position="162"/>
        <end position="328"/>
    </location>
</feature>
<evidence type="ECO:0000256" key="4">
    <source>
        <dbReference type="ARBA" id="ARBA00022679"/>
    </source>
</evidence>
<comment type="similarity">
    <text evidence="6">Belongs to the methyltransferase superfamily. RsmC family.</text>
</comment>
<protein>
    <recommendedName>
        <fullName evidence="6">Ribosomal RNA small subunit methyltransferase C</fullName>
        <ecNumber evidence="6">2.1.1.172</ecNumber>
    </recommendedName>
    <alternativeName>
        <fullName evidence="6">16S rRNA m2G1207 methyltransferase</fullName>
    </alternativeName>
    <alternativeName>
        <fullName evidence="6">rRNA (guanine-N(2)-)-methyltransferase RsmC</fullName>
    </alternativeName>
</protein>
<evidence type="ECO:0000256" key="2">
    <source>
        <dbReference type="ARBA" id="ARBA00022552"/>
    </source>
</evidence>
<dbReference type="AlphaFoldDB" id="A0A1H6Q482"/>
<dbReference type="Pfam" id="PF05175">
    <property type="entry name" value="MTS"/>
    <property type="match status" value="1"/>
</dbReference>
<comment type="subunit">
    <text evidence="6">Monomer.</text>
</comment>
<dbReference type="Proteomes" id="UP000199005">
    <property type="component" value="Unassembled WGS sequence"/>
</dbReference>
<name>A0A1H6Q482_9GAMM</name>
<evidence type="ECO:0000259" key="8">
    <source>
        <dbReference type="Pfam" id="PF08468"/>
    </source>
</evidence>
<comment type="function">
    <text evidence="6">Specifically methylates the guanine in position 1207 of 16S rRNA in the 30S particle.</text>
</comment>
<dbReference type="PANTHER" id="PTHR47816">
    <property type="entry name" value="RIBOSOMAL RNA SMALL SUBUNIT METHYLTRANSFERASE C"/>
    <property type="match status" value="1"/>
</dbReference>
<keyword evidence="1 6" id="KW-0963">Cytoplasm</keyword>
<dbReference type="STRING" id="170623.SAMN04244579_00169"/>